<gene>
    <name evidence="3" type="ORF">NDU88_006333</name>
</gene>
<organism evidence="3 4">
    <name type="scientific">Pleurodeles waltl</name>
    <name type="common">Iberian ribbed newt</name>
    <dbReference type="NCBI Taxonomy" id="8319"/>
    <lineage>
        <taxon>Eukaryota</taxon>
        <taxon>Metazoa</taxon>
        <taxon>Chordata</taxon>
        <taxon>Craniata</taxon>
        <taxon>Vertebrata</taxon>
        <taxon>Euteleostomi</taxon>
        <taxon>Amphibia</taxon>
        <taxon>Batrachia</taxon>
        <taxon>Caudata</taxon>
        <taxon>Salamandroidea</taxon>
        <taxon>Salamandridae</taxon>
        <taxon>Pleurodelinae</taxon>
        <taxon>Pleurodeles</taxon>
    </lineage>
</organism>
<feature type="region of interest" description="Disordered" evidence="1">
    <location>
        <begin position="128"/>
        <end position="162"/>
    </location>
</feature>
<dbReference type="EMBL" id="JANPWB010000015">
    <property type="protein sequence ID" value="KAJ1093228.1"/>
    <property type="molecule type" value="Genomic_DNA"/>
</dbReference>
<feature type="signal peptide" evidence="2">
    <location>
        <begin position="1"/>
        <end position="21"/>
    </location>
</feature>
<evidence type="ECO:0000256" key="1">
    <source>
        <dbReference type="SAM" id="MobiDB-lite"/>
    </source>
</evidence>
<evidence type="ECO:0000313" key="4">
    <source>
        <dbReference type="Proteomes" id="UP001066276"/>
    </source>
</evidence>
<dbReference type="AlphaFoldDB" id="A0AAV7LUL1"/>
<keyword evidence="4" id="KW-1185">Reference proteome</keyword>
<evidence type="ECO:0000313" key="3">
    <source>
        <dbReference type="EMBL" id="KAJ1093228.1"/>
    </source>
</evidence>
<keyword evidence="2" id="KW-0732">Signal</keyword>
<dbReference type="Proteomes" id="UP001066276">
    <property type="component" value="Chromosome 11"/>
</dbReference>
<reference evidence="3" key="1">
    <citation type="journal article" date="2022" name="bioRxiv">
        <title>Sequencing and chromosome-scale assembly of the giantPleurodeles waltlgenome.</title>
        <authorList>
            <person name="Brown T."/>
            <person name="Elewa A."/>
            <person name="Iarovenko S."/>
            <person name="Subramanian E."/>
            <person name="Araus A.J."/>
            <person name="Petzold A."/>
            <person name="Susuki M."/>
            <person name="Suzuki K.-i.T."/>
            <person name="Hayashi T."/>
            <person name="Toyoda A."/>
            <person name="Oliveira C."/>
            <person name="Osipova E."/>
            <person name="Leigh N.D."/>
            <person name="Simon A."/>
            <person name="Yun M.H."/>
        </authorList>
    </citation>
    <scope>NUCLEOTIDE SEQUENCE</scope>
    <source>
        <strain evidence="3">20211129_DDA</strain>
        <tissue evidence="3">Liver</tissue>
    </source>
</reference>
<accession>A0AAV7LUL1</accession>
<comment type="caution">
    <text evidence="3">The sequence shown here is derived from an EMBL/GenBank/DDBJ whole genome shotgun (WGS) entry which is preliminary data.</text>
</comment>
<feature type="chain" id="PRO_5043383994" evidence="2">
    <location>
        <begin position="22"/>
        <end position="190"/>
    </location>
</feature>
<feature type="compositionally biased region" description="Gly residues" evidence="1">
    <location>
        <begin position="130"/>
        <end position="140"/>
    </location>
</feature>
<evidence type="ECO:0000256" key="2">
    <source>
        <dbReference type="SAM" id="SignalP"/>
    </source>
</evidence>
<protein>
    <submittedName>
        <fullName evidence="3">Uncharacterized protein</fullName>
    </submittedName>
</protein>
<proteinExistence type="predicted"/>
<sequence>MGRPCHVKFGLGLFGLPPVSALGGRQVAAPQRPVLPVLSTQGRQYMGRAPRSFPSCSQAVRLCRARTEQRREAGNESRGLRAEAAGQLRSGIMNMNTIKNVPSRMMSRRAGLGLETDRETFDRNQVRAAEGGGAPGGAGVTRGTEGRSHRESGPVLREGPGALVGRYQWSGGALADTAGPGGEGWTIPRE</sequence>
<name>A0AAV7LUL1_PLEWA</name>